<evidence type="ECO:0000256" key="1">
    <source>
        <dbReference type="ARBA" id="ARBA00004123"/>
    </source>
</evidence>
<protein>
    <submittedName>
        <fullName evidence="7">Zn(2)Cys(6) transcription factor</fullName>
    </submittedName>
</protein>
<keyword evidence="4" id="KW-0804">Transcription</keyword>
<dbReference type="InterPro" id="IPR007219">
    <property type="entry name" value="XnlR_reg_dom"/>
</dbReference>
<evidence type="ECO:0000256" key="3">
    <source>
        <dbReference type="ARBA" id="ARBA00023125"/>
    </source>
</evidence>
<dbReference type="InterPro" id="IPR051711">
    <property type="entry name" value="Stress_Response_Reg"/>
</dbReference>
<feature type="domain" description="Xylanolytic transcriptional activator regulatory" evidence="6">
    <location>
        <begin position="104"/>
        <end position="181"/>
    </location>
</feature>
<keyword evidence="3" id="KW-0238">DNA-binding</keyword>
<dbReference type="GO" id="GO:0006351">
    <property type="term" value="P:DNA-templated transcription"/>
    <property type="evidence" value="ECO:0007669"/>
    <property type="project" value="InterPro"/>
</dbReference>
<organism evidence="7 8">
    <name type="scientific">Pochonia chlamydosporia 170</name>
    <dbReference type="NCBI Taxonomy" id="1380566"/>
    <lineage>
        <taxon>Eukaryota</taxon>
        <taxon>Fungi</taxon>
        <taxon>Dikarya</taxon>
        <taxon>Ascomycota</taxon>
        <taxon>Pezizomycotina</taxon>
        <taxon>Sordariomycetes</taxon>
        <taxon>Hypocreomycetidae</taxon>
        <taxon>Hypocreales</taxon>
        <taxon>Clavicipitaceae</taxon>
        <taxon>Pochonia</taxon>
    </lineage>
</organism>
<evidence type="ECO:0000256" key="2">
    <source>
        <dbReference type="ARBA" id="ARBA00023015"/>
    </source>
</evidence>
<dbReference type="GO" id="GO:0045944">
    <property type="term" value="P:positive regulation of transcription by RNA polymerase II"/>
    <property type="evidence" value="ECO:0007669"/>
    <property type="project" value="TreeGrafter"/>
</dbReference>
<evidence type="ECO:0000313" key="7">
    <source>
        <dbReference type="EMBL" id="OAQ72002.2"/>
    </source>
</evidence>
<keyword evidence="5" id="KW-0539">Nucleus</keyword>
<dbReference type="AlphaFoldDB" id="A0A179G2B9"/>
<gene>
    <name evidence="7" type="ORF">VFPPC_00075</name>
</gene>
<dbReference type="KEGG" id="pchm:VFPPC_00075"/>
<dbReference type="Pfam" id="PF04082">
    <property type="entry name" value="Fungal_trans"/>
    <property type="match status" value="1"/>
</dbReference>
<dbReference type="GO" id="GO:0005634">
    <property type="term" value="C:nucleus"/>
    <property type="evidence" value="ECO:0007669"/>
    <property type="project" value="UniProtKB-SubCell"/>
</dbReference>
<dbReference type="GO" id="GO:0008270">
    <property type="term" value="F:zinc ion binding"/>
    <property type="evidence" value="ECO:0007669"/>
    <property type="project" value="InterPro"/>
</dbReference>
<dbReference type="STRING" id="1380566.A0A179G2B9"/>
<dbReference type="GO" id="GO:0043565">
    <property type="term" value="F:sequence-specific DNA binding"/>
    <property type="evidence" value="ECO:0007669"/>
    <property type="project" value="TreeGrafter"/>
</dbReference>
<keyword evidence="8" id="KW-1185">Reference proteome</keyword>
<evidence type="ECO:0000313" key="8">
    <source>
        <dbReference type="Proteomes" id="UP000078397"/>
    </source>
</evidence>
<dbReference type="EMBL" id="LSBJ02000001">
    <property type="protein sequence ID" value="OAQ72002.2"/>
    <property type="molecule type" value="Genomic_DNA"/>
</dbReference>
<comment type="subcellular location">
    <subcellularLocation>
        <location evidence="1">Nucleus</location>
    </subcellularLocation>
</comment>
<proteinExistence type="predicted"/>
<evidence type="ECO:0000259" key="6">
    <source>
        <dbReference type="SMART" id="SM00906"/>
    </source>
</evidence>
<dbReference type="PANTHER" id="PTHR47540">
    <property type="entry name" value="THIAMINE REPRESSIBLE GENES REGULATORY PROTEIN THI5"/>
    <property type="match status" value="1"/>
</dbReference>
<dbReference type="Proteomes" id="UP000078397">
    <property type="component" value="Unassembled WGS sequence"/>
</dbReference>
<evidence type="ECO:0000256" key="4">
    <source>
        <dbReference type="ARBA" id="ARBA00023163"/>
    </source>
</evidence>
<dbReference type="SMART" id="SM00906">
    <property type="entry name" value="Fungal_trans"/>
    <property type="match status" value="1"/>
</dbReference>
<name>A0A179G2B9_METCM</name>
<dbReference type="PANTHER" id="PTHR47540:SF3">
    <property type="entry name" value="ZN(II)2CYS6 TRANSCRIPTION FACTOR (EUROFUNG)"/>
    <property type="match status" value="1"/>
</dbReference>
<dbReference type="OrthoDB" id="2579025at2759"/>
<evidence type="ECO:0000256" key="5">
    <source>
        <dbReference type="ARBA" id="ARBA00023242"/>
    </source>
</evidence>
<dbReference type="CDD" id="cd12148">
    <property type="entry name" value="fungal_TF_MHR"/>
    <property type="match status" value="1"/>
</dbReference>
<dbReference type="RefSeq" id="XP_022284649.1">
    <property type="nucleotide sequence ID" value="XM_022428159.1"/>
</dbReference>
<dbReference type="GeneID" id="28844163"/>
<sequence length="495" mass="55400">MPTYRFLHRPSVQAWFDEFYATLGIMHDIQNAPAKIAVLFMVFSIGSVYMPDNDRPGPLDLSAQYFLAAEHQLRKEKGSIRLTSVQARLAQCCYLLTQSRINHCWSLFGTVSHLALAIGLNRNRYQQDLSRGLGRIEVECRRRTFWCAYTLDAYLSAALGRPRSFHDDDIDAELPACVDDAYLTNDLMITPVAVSKGPSTMLAPLGHMKIARIISHILRDLYSVKPVSAEQRLAAMKSISSDLGDWRAEFSRFLDVDLFSASLLVSIFQRQRNVLNLTYWHAIILTHRSFVLSNFAGLLRQNDSSVKNNQHVKDSVEKCIDAATKTVNTIEDMAQQNQLFRSLWITSYFAFNASIILYIYAIQHRDCPPEEYADQFEAAERCQRHISAIAEKGSLSERYWLVLEELRVEVLHQTGRNNQISSGSDNGDASVGVDEHGSAAMYSDLAASGTVGGPDATVHDFPISDYSGWGNFTSMVSSGLSNLDVLLGDDFSLPG</sequence>
<reference evidence="7 8" key="1">
    <citation type="journal article" date="2016" name="PLoS Pathog.">
        <title>Biosynthesis of antibiotic leucinostatins in bio-control fungus Purpureocillium lilacinum and their inhibition on phytophthora revealed by genome mining.</title>
        <authorList>
            <person name="Wang G."/>
            <person name="Liu Z."/>
            <person name="Lin R."/>
            <person name="Li E."/>
            <person name="Mao Z."/>
            <person name="Ling J."/>
            <person name="Yang Y."/>
            <person name="Yin W.B."/>
            <person name="Xie B."/>
        </authorList>
    </citation>
    <scope>NUCLEOTIDE SEQUENCE [LARGE SCALE GENOMIC DNA]</scope>
    <source>
        <strain evidence="7">170</strain>
    </source>
</reference>
<comment type="caution">
    <text evidence="7">The sequence shown here is derived from an EMBL/GenBank/DDBJ whole genome shotgun (WGS) entry which is preliminary data.</text>
</comment>
<accession>A0A179G2B9</accession>
<keyword evidence="2" id="KW-0805">Transcription regulation</keyword>